<keyword evidence="4 7" id="KW-0812">Transmembrane</keyword>
<dbReference type="EMBL" id="JAACYS010000002">
    <property type="protein sequence ID" value="NCU16273.1"/>
    <property type="molecule type" value="Genomic_DNA"/>
</dbReference>
<comment type="subcellular location">
    <subcellularLocation>
        <location evidence="1">Cell membrane</location>
        <topology evidence="1">Multi-pass membrane protein</topology>
    </subcellularLocation>
</comment>
<evidence type="ECO:0000256" key="7">
    <source>
        <dbReference type="SAM" id="Phobius"/>
    </source>
</evidence>
<evidence type="ECO:0000256" key="3">
    <source>
        <dbReference type="ARBA" id="ARBA00022475"/>
    </source>
</evidence>
<comment type="pathway">
    <text evidence="2">Cell wall biogenesis; lipoteichoic acid biosynthesis.</text>
</comment>
<feature type="transmembrane region" description="Helical" evidence="7">
    <location>
        <begin position="54"/>
        <end position="74"/>
    </location>
</feature>
<dbReference type="PANTHER" id="PTHR47371:SF3">
    <property type="entry name" value="PHOSPHOGLYCEROL TRANSFERASE I"/>
    <property type="match status" value="1"/>
</dbReference>
<evidence type="ECO:0000259" key="8">
    <source>
        <dbReference type="Pfam" id="PF00884"/>
    </source>
</evidence>
<dbReference type="InterPro" id="IPR017850">
    <property type="entry name" value="Alkaline_phosphatase_core_sf"/>
</dbReference>
<evidence type="ECO:0000256" key="6">
    <source>
        <dbReference type="ARBA" id="ARBA00023136"/>
    </source>
</evidence>
<reference evidence="9 10" key="1">
    <citation type="submission" date="2020-01" db="EMBL/GenBank/DDBJ databases">
        <title>A novel Bacillus sp. from Pasinler.</title>
        <authorList>
            <person name="Adiguzel A."/>
            <person name="Ay H."/>
            <person name="Baltaci M.O."/>
        </authorList>
    </citation>
    <scope>NUCLEOTIDE SEQUENCE [LARGE SCALE GENOMIC DNA]</scope>
    <source>
        <strain evidence="9 10">P1</strain>
    </source>
</reference>
<organism evidence="9 10">
    <name type="scientific">Pallidibacillus pasinlerensis</name>
    <dbReference type="NCBI Taxonomy" id="2703818"/>
    <lineage>
        <taxon>Bacteria</taxon>
        <taxon>Bacillati</taxon>
        <taxon>Bacillota</taxon>
        <taxon>Bacilli</taxon>
        <taxon>Bacillales</taxon>
        <taxon>Bacillaceae</taxon>
        <taxon>Pallidibacillus</taxon>
    </lineage>
</organism>
<evidence type="ECO:0000313" key="9">
    <source>
        <dbReference type="EMBL" id="NCU16273.1"/>
    </source>
</evidence>
<feature type="transmembrane region" description="Helical" evidence="7">
    <location>
        <begin position="113"/>
        <end position="135"/>
    </location>
</feature>
<accession>A0ABW9ZYM4</accession>
<keyword evidence="10" id="KW-1185">Reference proteome</keyword>
<keyword evidence="5 7" id="KW-1133">Transmembrane helix</keyword>
<dbReference type="CDD" id="cd16015">
    <property type="entry name" value="LTA_synthase"/>
    <property type="match status" value="1"/>
</dbReference>
<dbReference type="SUPFAM" id="SSF53649">
    <property type="entry name" value="Alkaline phosphatase-like"/>
    <property type="match status" value="1"/>
</dbReference>
<keyword evidence="6 7" id="KW-0472">Membrane</keyword>
<proteinExistence type="predicted"/>
<dbReference type="InterPro" id="IPR000917">
    <property type="entry name" value="Sulfatase_N"/>
</dbReference>
<comment type="caution">
    <text evidence="9">The sequence shown here is derived from an EMBL/GenBank/DDBJ whole genome shotgun (WGS) entry which is preliminary data.</text>
</comment>
<protein>
    <submittedName>
        <fullName evidence="9">LTA synthase family protein</fullName>
    </submittedName>
</protein>
<feature type="domain" description="Sulfatase N-terminal" evidence="8">
    <location>
        <begin position="165"/>
        <end position="456"/>
    </location>
</feature>
<dbReference type="Proteomes" id="UP000743899">
    <property type="component" value="Unassembled WGS sequence"/>
</dbReference>
<evidence type="ECO:0000256" key="2">
    <source>
        <dbReference type="ARBA" id="ARBA00004936"/>
    </source>
</evidence>
<feature type="transmembrane region" description="Helical" evidence="7">
    <location>
        <begin position="7"/>
        <end position="27"/>
    </location>
</feature>
<evidence type="ECO:0000256" key="4">
    <source>
        <dbReference type="ARBA" id="ARBA00022692"/>
    </source>
</evidence>
<dbReference type="PANTHER" id="PTHR47371">
    <property type="entry name" value="LIPOTEICHOIC ACID SYNTHASE"/>
    <property type="match status" value="1"/>
</dbReference>
<evidence type="ECO:0000256" key="5">
    <source>
        <dbReference type="ARBA" id="ARBA00022989"/>
    </source>
</evidence>
<dbReference type="Pfam" id="PF00884">
    <property type="entry name" value="Sulfatase"/>
    <property type="match status" value="1"/>
</dbReference>
<keyword evidence="3" id="KW-1003">Cell membrane</keyword>
<dbReference type="RefSeq" id="WP_161919112.1">
    <property type="nucleotide sequence ID" value="NZ_JAACYS010000002.1"/>
</dbReference>
<dbReference type="InterPro" id="IPR050448">
    <property type="entry name" value="OpgB/LTA_synthase_biosynth"/>
</dbReference>
<evidence type="ECO:0000256" key="1">
    <source>
        <dbReference type="ARBA" id="ARBA00004651"/>
    </source>
</evidence>
<gene>
    <name evidence="9" type="ORF">GW534_00590</name>
</gene>
<dbReference type="Gene3D" id="3.40.720.10">
    <property type="entry name" value="Alkaline Phosphatase, subunit A"/>
    <property type="match status" value="1"/>
</dbReference>
<name>A0ABW9ZYM4_9BACI</name>
<sequence length="516" mass="59279">MINRIRTLATGLFLLIATMIITVTIYLQANFSNQSIDEIIFTIFYGLKGASPDIFMSAIVQIIFPFFIVFFILISPTIFATKKQFIVELYFRNRKYRINAFPLKMLYKHKTSYAIVTLVLVIFFSYQIIGIADYMKRVSEYSSIYEDYYIDGRDVKITFPENKRNLIVLYLESVENTMMDQKVGGGWEYDVMPELRALAEKHLNFSHSDKIGGALPASRTQWTVAALVSLTAGIPLSIPIDGNDYTNSENFLAGAYTLGDILKKEGYRLGLLVGSDAGYGGRDQYYTKHGNYEIFDVKRAIAEGRMTEDERVGWGFDDSNLFKWAKEILTDYANSEQPFHLSLLTVNTHFPDGFLESEADIIFPTQYENVHAHASKQVHDFVAWVQKQEFFKDTTLVIVGDHISMQPVDYYESKIPDDYVRTTYNVFISSVIEPIYPHNRQFTNFDLYPTILASIGVNIDGDRLGFGTNLFSDKPTLVEELGYEYVNRELDKSSLYYNQYILQDDFLKLMEQANVE</sequence>
<evidence type="ECO:0000313" key="10">
    <source>
        <dbReference type="Proteomes" id="UP000743899"/>
    </source>
</evidence>